<keyword evidence="2" id="KW-1185">Reference proteome</keyword>
<gene>
    <name evidence="1" type="ORF">AQPE_4644</name>
</gene>
<reference evidence="1" key="1">
    <citation type="journal article" date="2020" name="Int. J. Syst. Evol. Microbiol.">
        <title>Aquipluma nitroreducens gen. nov. sp. nov., a novel facultatively anaerobic bacterium isolated from a freshwater lake.</title>
        <authorList>
            <person name="Watanabe M."/>
            <person name="Kojima H."/>
            <person name="Fukui M."/>
        </authorList>
    </citation>
    <scope>NUCLEOTIDE SEQUENCE</scope>
    <source>
        <strain evidence="1">MeG22</strain>
    </source>
</reference>
<dbReference type="RefSeq" id="WP_318348600.1">
    <property type="nucleotide sequence ID" value="NZ_AP018694.1"/>
</dbReference>
<accession>A0A5K7SFN9</accession>
<dbReference type="EMBL" id="AP018694">
    <property type="protein sequence ID" value="BBE20452.1"/>
    <property type="molecule type" value="Genomic_DNA"/>
</dbReference>
<dbReference type="AlphaFoldDB" id="A0A5K7SFN9"/>
<evidence type="ECO:0000313" key="1">
    <source>
        <dbReference type="EMBL" id="BBE20452.1"/>
    </source>
</evidence>
<protein>
    <submittedName>
        <fullName evidence="1">Uncharacterized protein</fullName>
    </submittedName>
</protein>
<proteinExistence type="predicted"/>
<sequence length="234" mass="27639">MELIKTFSIKDNINIDVISQFIEFYKNEDKRNFNSIKVEISREINSPNKVMGEIDPIFLSYITLFLKDYPSYKVQFAFIDIESADRAFSLKDQLEQLNYLTKLDNKIFLDGNYVNRNSGEVIAIKLDNKLSHSQKFIPPLLIESQSDIDNYFSIKHEANKNNKLWDLYFNKLSQDIEERTKQLGEISNTFTIDLKKLSFFETCLFNLLLSNEIYEKRNVSISEKKLIIERDRKK</sequence>
<organism evidence="1 2">
    <name type="scientific">Aquipluma nitroreducens</name>
    <dbReference type="NCBI Taxonomy" id="2010828"/>
    <lineage>
        <taxon>Bacteria</taxon>
        <taxon>Pseudomonadati</taxon>
        <taxon>Bacteroidota</taxon>
        <taxon>Bacteroidia</taxon>
        <taxon>Marinilabiliales</taxon>
        <taxon>Prolixibacteraceae</taxon>
        <taxon>Aquipluma</taxon>
    </lineage>
</organism>
<evidence type="ECO:0000313" key="2">
    <source>
        <dbReference type="Proteomes" id="UP001193389"/>
    </source>
</evidence>
<name>A0A5K7SFN9_9BACT</name>
<dbReference type="KEGG" id="anf:AQPE_4644"/>
<dbReference type="Proteomes" id="UP001193389">
    <property type="component" value="Chromosome"/>
</dbReference>